<organism evidence="11 12">
    <name type="scientific">Roseburia hominis</name>
    <dbReference type="NCBI Taxonomy" id="301301"/>
    <lineage>
        <taxon>Bacteria</taxon>
        <taxon>Bacillati</taxon>
        <taxon>Bacillota</taxon>
        <taxon>Clostridia</taxon>
        <taxon>Lachnospirales</taxon>
        <taxon>Lachnospiraceae</taxon>
        <taxon>Roseburia</taxon>
    </lineage>
</organism>
<dbReference type="EMBL" id="QRVL01000010">
    <property type="protein sequence ID" value="RGS38882.1"/>
    <property type="molecule type" value="Genomic_DNA"/>
</dbReference>
<name>A0A174F6R8_9FIRM</name>
<proteinExistence type="inferred from homology"/>
<dbReference type="GO" id="GO:0000035">
    <property type="term" value="F:acyl binding"/>
    <property type="evidence" value="ECO:0007669"/>
    <property type="project" value="TreeGrafter"/>
</dbReference>
<evidence type="ECO:0000256" key="1">
    <source>
        <dbReference type="ARBA" id="ARBA00022450"/>
    </source>
</evidence>
<dbReference type="InterPro" id="IPR003231">
    <property type="entry name" value="ACP"/>
</dbReference>
<dbReference type="InterPro" id="IPR036736">
    <property type="entry name" value="ACP-like_sf"/>
</dbReference>
<evidence type="ECO:0000313" key="12">
    <source>
        <dbReference type="Proteomes" id="UP000266172"/>
    </source>
</evidence>
<dbReference type="GO" id="GO:0000036">
    <property type="term" value="F:acyl carrier activity"/>
    <property type="evidence" value="ECO:0007669"/>
    <property type="project" value="UniProtKB-UniRule"/>
</dbReference>
<reference evidence="11 12" key="1">
    <citation type="submission" date="2018-08" db="EMBL/GenBank/DDBJ databases">
        <title>A genome reference for cultivated species of the human gut microbiota.</title>
        <authorList>
            <person name="Zou Y."/>
            <person name="Xue W."/>
            <person name="Luo G."/>
        </authorList>
    </citation>
    <scope>NUCLEOTIDE SEQUENCE [LARGE SCALE GENOMIC DNA]</scope>
    <source>
        <strain evidence="11 12">AF22-12AC</strain>
    </source>
</reference>
<dbReference type="InterPro" id="IPR009081">
    <property type="entry name" value="PP-bd_ACP"/>
</dbReference>
<protein>
    <recommendedName>
        <fullName evidence="7 8">Acyl carrier protein</fullName>
        <shortName evidence="7">ACP</shortName>
    </recommendedName>
</protein>
<dbReference type="Gene3D" id="1.10.1200.10">
    <property type="entry name" value="ACP-like"/>
    <property type="match status" value="1"/>
</dbReference>
<feature type="domain" description="Carrier" evidence="10">
    <location>
        <begin position="1"/>
        <end position="74"/>
    </location>
</feature>
<evidence type="ECO:0000256" key="5">
    <source>
        <dbReference type="ARBA" id="ARBA00023098"/>
    </source>
</evidence>
<comment type="PTM">
    <text evidence="9">4'-phosphopantetheine is transferred from CoA to a specific serine of apo-ACP by acpS.</text>
</comment>
<comment type="caution">
    <text evidence="11">The sequence shown here is derived from an EMBL/GenBank/DDBJ whole genome shotgun (WGS) entry which is preliminary data.</text>
</comment>
<dbReference type="UniPathway" id="UPA00094"/>
<comment type="similarity">
    <text evidence="7">Belongs to the acyl carrier protein (ACP) family.</text>
</comment>
<dbReference type="RefSeq" id="WP_014080890.1">
    <property type="nucleotide sequence ID" value="NZ_CAKMUY010000018.1"/>
</dbReference>
<keyword evidence="1 7" id="KW-0596">Phosphopantetheine</keyword>
<comment type="pathway">
    <text evidence="7 9">Lipid metabolism; fatty acid biosynthesis.</text>
</comment>
<accession>A0A174F6R8</accession>
<dbReference type="PANTHER" id="PTHR20863">
    <property type="entry name" value="ACYL CARRIER PROTEIN"/>
    <property type="match status" value="1"/>
</dbReference>
<dbReference type="NCBIfam" id="NF002148">
    <property type="entry name" value="PRK00982.1-2"/>
    <property type="match status" value="1"/>
</dbReference>
<dbReference type="OMA" id="NENANIM"/>
<evidence type="ECO:0000313" key="11">
    <source>
        <dbReference type="EMBL" id="RGS38882.1"/>
    </source>
</evidence>
<dbReference type="GO" id="GO:0016020">
    <property type="term" value="C:membrane"/>
    <property type="evidence" value="ECO:0007669"/>
    <property type="project" value="GOC"/>
</dbReference>
<evidence type="ECO:0000256" key="9">
    <source>
        <dbReference type="RuleBase" id="RU003545"/>
    </source>
</evidence>
<evidence type="ECO:0000259" key="10">
    <source>
        <dbReference type="PROSITE" id="PS50075"/>
    </source>
</evidence>
<dbReference type="AlphaFoldDB" id="A0A174F6R8"/>
<dbReference type="PROSITE" id="PS50075">
    <property type="entry name" value="CARRIER"/>
    <property type="match status" value="1"/>
</dbReference>
<evidence type="ECO:0000256" key="8">
    <source>
        <dbReference type="NCBIfam" id="TIGR00517"/>
    </source>
</evidence>
<evidence type="ECO:0000256" key="4">
    <source>
        <dbReference type="ARBA" id="ARBA00022832"/>
    </source>
</evidence>
<dbReference type="GeneID" id="93724518"/>
<evidence type="ECO:0000256" key="6">
    <source>
        <dbReference type="ARBA" id="ARBA00023160"/>
    </source>
</evidence>
<keyword evidence="7" id="KW-0963">Cytoplasm</keyword>
<dbReference type="NCBIfam" id="NF002150">
    <property type="entry name" value="PRK00982.1-4"/>
    <property type="match status" value="1"/>
</dbReference>
<evidence type="ECO:0000256" key="3">
    <source>
        <dbReference type="ARBA" id="ARBA00022553"/>
    </source>
</evidence>
<keyword evidence="4 7" id="KW-0276">Fatty acid metabolism</keyword>
<dbReference type="NCBIfam" id="NF009104">
    <property type="entry name" value="PRK12449.1"/>
    <property type="match status" value="1"/>
</dbReference>
<evidence type="ECO:0000256" key="7">
    <source>
        <dbReference type="HAMAP-Rule" id="MF_01217"/>
    </source>
</evidence>
<gene>
    <name evidence="7 11" type="primary">acpP</name>
    <name evidence="11" type="ORF">DWX93_11690</name>
</gene>
<dbReference type="Pfam" id="PF00550">
    <property type="entry name" value="PP-binding"/>
    <property type="match status" value="1"/>
</dbReference>
<dbReference type="PANTHER" id="PTHR20863:SF76">
    <property type="entry name" value="CARRIER DOMAIN-CONTAINING PROTEIN"/>
    <property type="match status" value="1"/>
</dbReference>
<dbReference type="Proteomes" id="UP000266172">
    <property type="component" value="Unassembled WGS sequence"/>
</dbReference>
<feature type="modified residue" description="O-(pantetheine 4'-phosphoryl)serine" evidence="7">
    <location>
        <position position="34"/>
    </location>
</feature>
<sequence length="77" mass="8639">MLEKMRPIIAEQLNVQESEIKENTKLKEDLGADSLDLFELVMALEEEFGVEIPSEDLESIVTVGDVITYLKNRGVTA</sequence>
<keyword evidence="3 7" id="KW-0597">Phosphoprotein</keyword>
<dbReference type="NCBIfam" id="TIGR00517">
    <property type="entry name" value="acyl_carrier"/>
    <property type="match status" value="1"/>
</dbReference>
<keyword evidence="5 7" id="KW-0443">Lipid metabolism</keyword>
<evidence type="ECO:0000256" key="2">
    <source>
        <dbReference type="ARBA" id="ARBA00022516"/>
    </source>
</evidence>
<dbReference type="GO" id="GO:0009245">
    <property type="term" value="P:lipid A biosynthetic process"/>
    <property type="evidence" value="ECO:0007669"/>
    <property type="project" value="TreeGrafter"/>
</dbReference>
<keyword evidence="2 7" id="KW-0444">Lipid biosynthesis</keyword>
<dbReference type="GO" id="GO:0005829">
    <property type="term" value="C:cytosol"/>
    <property type="evidence" value="ECO:0007669"/>
    <property type="project" value="TreeGrafter"/>
</dbReference>
<dbReference type="SUPFAM" id="SSF47336">
    <property type="entry name" value="ACP-like"/>
    <property type="match status" value="1"/>
</dbReference>
<dbReference type="HAMAP" id="MF_01217">
    <property type="entry name" value="Acyl_carrier"/>
    <property type="match status" value="1"/>
</dbReference>
<keyword evidence="6 7" id="KW-0275">Fatty acid biosynthesis</keyword>
<comment type="PTM">
    <text evidence="7">4'-phosphopantetheine is transferred from CoA to a specific serine of apo-ACP by AcpS. This modification is essential for activity because fatty acids are bound in thioester linkage to the sulfhydryl of the prosthetic group.</text>
</comment>
<comment type="function">
    <text evidence="7 9">Carrier of the growing fatty acid chain in fatty acid biosynthesis.</text>
</comment>
<comment type="subcellular location">
    <subcellularLocation>
        <location evidence="7">Cytoplasm</location>
    </subcellularLocation>
</comment>